<dbReference type="AlphaFoldDB" id="A0A821NFI7"/>
<dbReference type="Proteomes" id="UP000663848">
    <property type="component" value="Unassembled WGS sequence"/>
</dbReference>
<evidence type="ECO:0000313" key="1">
    <source>
        <dbReference type="EMBL" id="CAF4785990.1"/>
    </source>
</evidence>
<protein>
    <submittedName>
        <fullName evidence="1">Uncharacterized protein</fullName>
    </submittedName>
</protein>
<gene>
    <name evidence="1" type="ORF">QYT958_LOCUS22990</name>
</gene>
<feature type="non-terminal residue" evidence="1">
    <location>
        <position position="78"/>
    </location>
</feature>
<sequence length="78" mass="8825">MARTLFFKPLQATNKQCKVILKPSDDENECGSMLEQLPLCIGARVICRRNIDFDQSIVNGTEATVKNIVWNNDDDIIL</sequence>
<name>A0A821NFI7_9BILA</name>
<reference evidence="1" key="1">
    <citation type="submission" date="2021-02" db="EMBL/GenBank/DDBJ databases">
        <authorList>
            <person name="Nowell W R."/>
        </authorList>
    </citation>
    <scope>NUCLEOTIDE SEQUENCE</scope>
</reference>
<dbReference type="EMBL" id="CAJOBR010004547">
    <property type="protein sequence ID" value="CAF4785990.1"/>
    <property type="molecule type" value="Genomic_DNA"/>
</dbReference>
<comment type="caution">
    <text evidence="1">The sequence shown here is derived from an EMBL/GenBank/DDBJ whole genome shotgun (WGS) entry which is preliminary data.</text>
</comment>
<accession>A0A821NFI7</accession>
<proteinExistence type="predicted"/>
<organism evidence="1 2">
    <name type="scientific">Rotaria socialis</name>
    <dbReference type="NCBI Taxonomy" id="392032"/>
    <lineage>
        <taxon>Eukaryota</taxon>
        <taxon>Metazoa</taxon>
        <taxon>Spiralia</taxon>
        <taxon>Gnathifera</taxon>
        <taxon>Rotifera</taxon>
        <taxon>Eurotatoria</taxon>
        <taxon>Bdelloidea</taxon>
        <taxon>Philodinida</taxon>
        <taxon>Philodinidae</taxon>
        <taxon>Rotaria</taxon>
    </lineage>
</organism>
<evidence type="ECO:0000313" key="2">
    <source>
        <dbReference type="Proteomes" id="UP000663848"/>
    </source>
</evidence>